<accession>A0A840L218</accession>
<feature type="domain" description="Ice-binding protein C-terminal" evidence="2">
    <location>
        <begin position="196"/>
        <end position="220"/>
    </location>
</feature>
<gene>
    <name evidence="3" type="ORF">HNP55_000441</name>
</gene>
<evidence type="ECO:0000256" key="1">
    <source>
        <dbReference type="SAM" id="SignalP"/>
    </source>
</evidence>
<dbReference type="AlphaFoldDB" id="A0A840L218"/>
<keyword evidence="1" id="KW-0732">Signal</keyword>
<dbReference type="Pfam" id="PF07589">
    <property type="entry name" value="PEP-CTERM"/>
    <property type="match status" value="1"/>
</dbReference>
<evidence type="ECO:0000259" key="2">
    <source>
        <dbReference type="Pfam" id="PF07589"/>
    </source>
</evidence>
<protein>
    <recommendedName>
        <fullName evidence="2">Ice-binding protein C-terminal domain-containing protein</fullName>
    </recommendedName>
</protein>
<dbReference type="InterPro" id="IPR013424">
    <property type="entry name" value="Ice-binding_C"/>
</dbReference>
<evidence type="ECO:0000313" key="3">
    <source>
        <dbReference type="EMBL" id="MBB4841946.1"/>
    </source>
</evidence>
<feature type="chain" id="PRO_5032872694" description="Ice-binding protein C-terminal domain-containing protein" evidence="1">
    <location>
        <begin position="27"/>
        <end position="222"/>
    </location>
</feature>
<dbReference type="Proteomes" id="UP000562027">
    <property type="component" value="Unassembled WGS sequence"/>
</dbReference>
<feature type="signal peptide" evidence="1">
    <location>
        <begin position="1"/>
        <end position="26"/>
    </location>
</feature>
<dbReference type="NCBIfam" id="TIGR02595">
    <property type="entry name" value="PEP_CTERM"/>
    <property type="match status" value="1"/>
</dbReference>
<proteinExistence type="predicted"/>
<reference evidence="3 4" key="1">
    <citation type="submission" date="2020-08" db="EMBL/GenBank/DDBJ databases">
        <title>Functional genomics of gut bacteria from endangered species of beetles.</title>
        <authorList>
            <person name="Carlos-Shanley C."/>
        </authorList>
    </citation>
    <scope>NUCLEOTIDE SEQUENCE [LARGE SCALE GENOMIC DNA]</scope>
    <source>
        <strain evidence="3 4">S00239</strain>
    </source>
</reference>
<sequence>MHMKFKTLLAPIALASFLAVSGGAQATVTVYTSQAAYLAAITHAGVDSFDDLDYTTPLSTPQARTAGSHSYTASVGPTSNFFPATDDGVDVWLATNNRRDTVTFSGFSAGVQAVGGFFFGSDISGNSTSATALTLQVTDASGSISQQLLNPNTGSFLGFVSTGGLSSLKLWVGSQGTGEAGVWPTINDLTLGSVAAVPEPQTYALMLGGLGLVGWMARRRKA</sequence>
<organism evidence="3 4">
    <name type="scientific">Roseateles oligotrophus</name>
    <dbReference type="NCBI Taxonomy" id="1769250"/>
    <lineage>
        <taxon>Bacteria</taxon>
        <taxon>Pseudomonadati</taxon>
        <taxon>Pseudomonadota</taxon>
        <taxon>Betaproteobacteria</taxon>
        <taxon>Burkholderiales</taxon>
        <taxon>Sphaerotilaceae</taxon>
        <taxon>Roseateles</taxon>
    </lineage>
</organism>
<evidence type="ECO:0000313" key="4">
    <source>
        <dbReference type="Proteomes" id="UP000562027"/>
    </source>
</evidence>
<keyword evidence="4" id="KW-1185">Reference proteome</keyword>
<name>A0A840L218_9BURK</name>
<dbReference type="EMBL" id="JACHLP010000001">
    <property type="protein sequence ID" value="MBB4841946.1"/>
    <property type="molecule type" value="Genomic_DNA"/>
</dbReference>
<comment type="caution">
    <text evidence="3">The sequence shown here is derived from an EMBL/GenBank/DDBJ whole genome shotgun (WGS) entry which is preliminary data.</text>
</comment>